<organism evidence="1 2">
    <name type="scientific">Pontibacter qinzhouensis</name>
    <dbReference type="NCBI Taxonomy" id="2603253"/>
    <lineage>
        <taxon>Bacteria</taxon>
        <taxon>Pseudomonadati</taxon>
        <taxon>Bacteroidota</taxon>
        <taxon>Cytophagia</taxon>
        <taxon>Cytophagales</taxon>
        <taxon>Hymenobacteraceae</taxon>
        <taxon>Pontibacter</taxon>
    </lineage>
</organism>
<accession>A0A5C8IC58</accession>
<dbReference type="OrthoDB" id="958369at2"/>
<dbReference type="RefSeq" id="WP_147924324.1">
    <property type="nucleotide sequence ID" value="NZ_VRTY01000214.1"/>
</dbReference>
<evidence type="ECO:0000313" key="2">
    <source>
        <dbReference type="Proteomes" id="UP000321926"/>
    </source>
</evidence>
<evidence type="ECO:0000313" key="1">
    <source>
        <dbReference type="EMBL" id="TXK18367.1"/>
    </source>
</evidence>
<reference evidence="1 2" key="1">
    <citation type="submission" date="2019-08" db="EMBL/GenBank/DDBJ databases">
        <authorList>
            <person name="Shi S."/>
        </authorList>
    </citation>
    <scope>NUCLEOTIDE SEQUENCE [LARGE SCALE GENOMIC DNA]</scope>
    <source>
        <strain evidence="1 2">GY10130</strain>
    </source>
</reference>
<comment type="caution">
    <text evidence="1">The sequence shown here is derived from an EMBL/GenBank/DDBJ whole genome shotgun (WGS) entry which is preliminary data.</text>
</comment>
<protein>
    <submittedName>
        <fullName evidence="1">Uncharacterized protein</fullName>
    </submittedName>
</protein>
<proteinExistence type="predicted"/>
<keyword evidence="2" id="KW-1185">Reference proteome</keyword>
<dbReference type="Proteomes" id="UP000321926">
    <property type="component" value="Unassembled WGS sequence"/>
</dbReference>
<dbReference type="EMBL" id="VRTY01000214">
    <property type="protein sequence ID" value="TXK18367.1"/>
    <property type="molecule type" value="Genomic_DNA"/>
</dbReference>
<dbReference type="AlphaFoldDB" id="A0A5C8IC58"/>
<name>A0A5C8IC58_9BACT</name>
<sequence>MKKTYLLILFLALIGNMVGCKDNNEPTLPLDGVWLEQSDRLDTIRFVRLDNGPYLSLDRGREIRNGEVLPKYGSGLYNYQIKGDSISLLNLSSSCSSCYKTYYFVIKGAELRIGDFYEKNSPNPQPLIFIKD</sequence>
<gene>
    <name evidence="1" type="ORF">FVR03_24125</name>
</gene>